<evidence type="ECO:0000259" key="1">
    <source>
        <dbReference type="Pfam" id="PF06439"/>
    </source>
</evidence>
<accession>A0A951IWI8</accession>
<dbReference type="PROSITE" id="PS51257">
    <property type="entry name" value="PROKAR_LIPOPROTEIN"/>
    <property type="match status" value="1"/>
</dbReference>
<reference evidence="2 3" key="1">
    <citation type="journal article" date="2020" name="Syst. Appl. Microbiol.">
        <title>Arthrospiribacter ruber gen. nov., sp. nov., a novel bacterium isolated from Arthrospira cultures.</title>
        <authorList>
            <person name="Waleron M."/>
            <person name="Misztak A."/>
            <person name="Waleron M.M."/>
            <person name="Furmaniak M."/>
            <person name="Mrozik A."/>
            <person name="Waleron K."/>
        </authorList>
    </citation>
    <scope>NUCLEOTIDE SEQUENCE [LARGE SCALE GENOMIC DNA]</scope>
    <source>
        <strain evidence="2 3">DPMB0001</strain>
    </source>
</reference>
<protein>
    <submittedName>
        <fullName evidence="2">DUF1080 domain-containing protein</fullName>
    </submittedName>
</protein>
<dbReference type="AlphaFoldDB" id="A0A951IWI8"/>
<dbReference type="EMBL" id="RPHB01000002">
    <property type="protein sequence ID" value="MBW3467239.1"/>
    <property type="molecule type" value="Genomic_DNA"/>
</dbReference>
<dbReference type="InterPro" id="IPR010496">
    <property type="entry name" value="AL/BT2_dom"/>
</dbReference>
<dbReference type="RefSeq" id="WP_219287486.1">
    <property type="nucleotide sequence ID" value="NZ_RPHB01000002.1"/>
</dbReference>
<evidence type="ECO:0000313" key="3">
    <source>
        <dbReference type="Proteomes" id="UP000727490"/>
    </source>
</evidence>
<dbReference type="GO" id="GO:0016787">
    <property type="term" value="F:hydrolase activity"/>
    <property type="evidence" value="ECO:0007669"/>
    <property type="project" value="InterPro"/>
</dbReference>
<comment type="caution">
    <text evidence="2">The sequence shown here is derived from an EMBL/GenBank/DDBJ whole genome shotgun (WGS) entry which is preliminary data.</text>
</comment>
<name>A0A951IWI8_9BACT</name>
<dbReference type="Pfam" id="PF06439">
    <property type="entry name" value="3keto-disac_hyd"/>
    <property type="match status" value="1"/>
</dbReference>
<proteinExistence type="predicted"/>
<keyword evidence="3" id="KW-1185">Reference proteome</keyword>
<organism evidence="2 3">
    <name type="scientific">Arthrospiribacter ruber</name>
    <dbReference type="NCBI Taxonomy" id="2487934"/>
    <lineage>
        <taxon>Bacteria</taxon>
        <taxon>Pseudomonadati</taxon>
        <taxon>Bacteroidota</taxon>
        <taxon>Cytophagia</taxon>
        <taxon>Cytophagales</taxon>
        <taxon>Cyclobacteriaceae</taxon>
        <taxon>Arthrospiribacter</taxon>
    </lineage>
</organism>
<dbReference type="Proteomes" id="UP000727490">
    <property type="component" value="Unassembled WGS sequence"/>
</dbReference>
<sequence length="291" mass="33004">MKITHSYLLVFILFLASCGQRQVQEKAETTTAPEWKQLFNGEDMDDWIIKISKHELGENFKNTFRVEEGLMKVRYDGYEAFDQQYGHIFYKDPFSYYVLRVEYRFVGEQAPGGEGWAYRNSGAMLHSQDPKTMLKDQDFPISVEGQLLGGDGTNDRTTSNLCTPGTHVVINGELFEPHCINSNSRTYHGDQWVTAEFMVLGDSIVHHILEGRSVMSYEKPQIGGGNVNPYDPEVKVGGKLLDSGYISLQSESHPVDFRKIEILDLSAYGKQPDKLVEYLKVNGYDAFTGEN</sequence>
<evidence type="ECO:0000313" key="2">
    <source>
        <dbReference type="EMBL" id="MBW3467239.1"/>
    </source>
</evidence>
<feature type="domain" description="3-keto-alpha-glucoside-1,2-lyase/3-keto-2-hydroxy-glucal hydratase" evidence="1">
    <location>
        <begin position="34"/>
        <end position="262"/>
    </location>
</feature>
<gene>
    <name evidence="2" type="ORF">EGN73_05365</name>
</gene>